<organism evidence="1 2">
    <name type="scientific">Romanomermis culicivorax</name>
    <name type="common">Nematode worm</name>
    <dbReference type="NCBI Taxonomy" id="13658"/>
    <lineage>
        <taxon>Eukaryota</taxon>
        <taxon>Metazoa</taxon>
        <taxon>Ecdysozoa</taxon>
        <taxon>Nematoda</taxon>
        <taxon>Enoplea</taxon>
        <taxon>Dorylaimia</taxon>
        <taxon>Mermithida</taxon>
        <taxon>Mermithoidea</taxon>
        <taxon>Mermithidae</taxon>
        <taxon>Romanomermis</taxon>
    </lineage>
</organism>
<protein>
    <submittedName>
        <fullName evidence="2">Uncharacterized protein</fullName>
    </submittedName>
</protein>
<reference evidence="2" key="1">
    <citation type="submission" date="2022-11" db="UniProtKB">
        <authorList>
            <consortium name="WormBaseParasite"/>
        </authorList>
    </citation>
    <scope>IDENTIFICATION</scope>
</reference>
<evidence type="ECO:0000313" key="2">
    <source>
        <dbReference type="WBParaSite" id="nRc.2.0.1.t10012-RA"/>
    </source>
</evidence>
<dbReference type="WBParaSite" id="nRc.2.0.1.t10012-RA">
    <property type="protein sequence ID" value="nRc.2.0.1.t10012-RA"/>
    <property type="gene ID" value="nRc.2.0.1.g10012"/>
</dbReference>
<dbReference type="AlphaFoldDB" id="A0A915I822"/>
<sequence>MGFDWFTYKPRLLFQYDSRQKDDFSANLNFPLTKLWIKSTGVARAELVLELNRQALLSLPPRHYTLNVETQTLPATSTLRADRRHAPRRSPPDYRRTRTRLFFATSHRQQRSFYARIRRLKRHARFT</sequence>
<dbReference type="Proteomes" id="UP000887565">
    <property type="component" value="Unplaced"/>
</dbReference>
<accession>A0A915I822</accession>
<keyword evidence="1" id="KW-1185">Reference proteome</keyword>
<evidence type="ECO:0000313" key="1">
    <source>
        <dbReference type="Proteomes" id="UP000887565"/>
    </source>
</evidence>
<name>A0A915I822_ROMCU</name>
<proteinExistence type="predicted"/>